<proteinExistence type="predicted"/>
<evidence type="ECO:0000256" key="1">
    <source>
        <dbReference type="SAM" id="Phobius"/>
    </source>
</evidence>
<feature type="transmembrane region" description="Helical" evidence="1">
    <location>
        <begin position="84"/>
        <end position="103"/>
    </location>
</feature>
<evidence type="ECO:0000313" key="3">
    <source>
        <dbReference type="Proteomes" id="UP001139028"/>
    </source>
</evidence>
<keyword evidence="1" id="KW-0472">Membrane</keyword>
<dbReference type="EMBL" id="JALBWM010000003">
    <property type="protein sequence ID" value="MCO1332992.1"/>
    <property type="molecule type" value="Genomic_DNA"/>
</dbReference>
<keyword evidence="1" id="KW-0812">Transmembrane</keyword>
<keyword evidence="3" id="KW-1185">Reference proteome</keyword>
<dbReference type="AlphaFoldDB" id="A0A9X2EIR6"/>
<feature type="transmembrane region" description="Helical" evidence="1">
    <location>
        <begin position="61"/>
        <end position="78"/>
    </location>
</feature>
<evidence type="ECO:0000313" key="2">
    <source>
        <dbReference type="EMBL" id="MCO1332992.1"/>
    </source>
</evidence>
<accession>A0A9X2EIR6</accession>
<reference evidence="2" key="1">
    <citation type="journal article" date="2022" name="Arch. Microbiol.">
        <title>Microbulbifer okhotskensis sp. nov., isolated from a deep bottom sediment of the Okhotsk Sea.</title>
        <authorList>
            <person name="Romanenko L."/>
            <person name="Kurilenko V."/>
            <person name="Otstavnykh N."/>
            <person name="Velansky P."/>
            <person name="Isaeva M."/>
            <person name="Mikhailov V."/>
        </authorList>
    </citation>
    <scope>NUCLEOTIDE SEQUENCE</scope>
    <source>
        <strain evidence="2">OS29</strain>
    </source>
</reference>
<dbReference type="Proteomes" id="UP001139028">
    <property type="component" value="Unassembled WGS sequence"/>
</dbReference>
<sequence>MELIIFVLIMVAVLVLPLKMAAALLGAKNTGVFYCLFALLLALIIQRIVGGMLPGVTDSAGILMTIPLAAIAYMLVLGTGFLKAILIALLQGVITYFAMLIFASMPLNI</sequence>
<name>A0A9X2EIR6_9GAMM</name>
<gene>
    <name evidence="2" type="ORF">MO867_01440</name>
</gene>
<organism evidence="2 3">
    <name type="scientific">Microbulbifer okhotskensis</name>
    <dbReference type="NCBI Taxonomy" id="2926617"/>
    <lineage>
        <taxon>Bacteria</taxon>
        <taxon>Pseudomonadati</taxon>
        <taxon>Pseudomonadota</taxon>
        <taxon>Gammaproteobacteria</taxon>
        <taxon>Cellvibrionales</taxon>
        <taxon>Microbulbiferaceae</taxon>
        <taxon>Microbulbifer</taxon>
    </lineage>
</organism>
<keyword evidence="1" id="KW-1133">Transmembrane helix</keyword>
<comment type="caution">
    <text evidence="2">The sequence shown here is derived from an EMBL/GenBank/DDBJ whole genome shotgun (WGS) entry which is preliminary data.</text>
</comment>
<protein>
    <submittedName>
        <fullName evidence="2">Uncharacterized protein</fullName>
    </submittedName>
</protein>
<dbReference type="RefSeq" id="WP_252464159.1">
    <property type="nucleotide sequence ID" value="NZ_JALBWM010000003.1"/>
</dbReference>
<feature type="transmembrane region" description="Helical" evidence="1">
    <location>
        <begin position="31"/>
        <end position="49"/>
    </location>
</feature>